<dbReference type="AlphaFoldDB" id="A0A420JB88"/>
<evidence type="ECO:0000313" key="1">
    <source>
        <dbReference type="EMBL" id="RKF84002.1"/>
    </source>
</evidence>
<protein>
    <submittedName>
        <fullName evidence="1">Uncharacterized protein</fullName>
    </submittedName>
</protein>
<gene>
    <name evidence="1" type="ORF">GcM3_003027</name>
</gene>
<sequence length="56" mass="6715">MADWMRIFTAHQIRWMIWLRIKEFSKKKVSIAKIFIPWGNPKIRTKYPCGSSGVDF</sequence>
<organism evidence="1 2">
    <name type="scientific">Golovinomyces cichoracearum</name>
    <dbReference type="NCBI Taxonomy" id="62708"/>
    <lineage>
        <taxon>Eukaryota</taxon>
        <taxon>Fungi</taxon>
        <taxon>Dikarya</taxon>
        <taxon>Ascomycota</taxon>
        <taxon>Pezizomycotina</taxon>
        <taxon>Leotiomycetes</taxon>
        <taxon>Erysiphales</taxon>
        <taxon>Erysiphaceae</taxon>
        <taxon>Golovinomyces</taxon>
    </lineage>
</organism>
<proteinExistence type="predicted"/>
<dbReference type="Proteomes" id="UP000283383">
    <property type="component" value="Unassembled WGS sequence"/>
</dbReference>
<keyword evidence="2" id="KW-1185">Reference proteome</keyword>
<dbReference type="EMBL" id="MCBQ01000390">
    <property type="protein sequence ID" value="RKF84002.1"/>
    <property type="molecule type" value="Genomic_DNA"/>
</dbReference>
<comment type="caution">
    <text evidence="1">The sequence shown here is derived from an EMBL/GenBank/DDBJ whole genome shotgun (WGS) entry which is preliminary data.</text>
</comment>
<name>A0A420JB88_9PEZI</name>
<evidence type="ECO:0000313" key="2">
    <source>
        <dbReference type="Proteomes" id="UP000283383"/>
    </source>
</evidence>
<reference evidence="1 2" key="1">
    <citation type="journal article" date="2018" name="BMC Genomics">
        <title>Comparative genome analyses reveal sequence features reflecting distinct modes of host-adaptation between dicot and monocot powdery mildew.</title>
        <authorList>
            <person name="Wu Y."/>
            <person name="Ma X."/>
            <person name="Pan Z."/>
            <person name="Kale S.D."/>
            <person name="Song Y."/>
            <person name="King H."/>
            <person name="Zhang Q."/>
            <person name="Presley C."/>
            <person name="Deng X."/>
            <person name="Wei C.I."/>
            <person name="Xiao S."/>
        </authorList>
    </citation>
    <scope>NUCLEOTIDE SEQUENCE [LARGE SCALE GENOMIC DNA]</scope>
    <source>
        <strain evidence="1">UMSG3</strain>
    </source>
</reference>
<accession>A0A420JB88</accession>